<proteinExistence type="predicted"/>
<dbReference type="Gene3D" id="3.40.720.10">
    <property type="entry name" value="Alkaline Phosphatase, subunit A"/>
    <property type="match status" value="1"/>
</dbReference>
<dbReference type="SUPFAM" id="SSF53649">
    <property type="entry name" value="Alkaline phosphatase-like"/>
    <property type="match status" value="1"/>
</dbReference>
<comment type="subcellular location">
    <subcellularLocation>
        <location evidence="1">Cell membrane</location>
        <topology evidence="1">Multi-pass membrane protein</topology>
    </subcellularLocation>
</comment>
<dbReference type="PANTHER" id="PTHR47371">
    <property type="entry name" value="LIPOTEICHOIC ACID SYNTHASE"/>
    <property type="match status" value="1"/>
</dbReference>
<dbReference type="GO" id="GO:0008960">
    <property type="term" value="F:phosphatidylglycerol-membrane-oligosaccharide glycerophosphotransferase activity"/>
    <property type="evidence" value="ECO:0007669"/>
    <property type="project" value="UniProtKB-EC"/>
</dbReference>
<dbReference type="RefSeq" id="WP_162337744.1">
    <property type="nucleotide sequence ID" value="NZ_JBHSRQ010000004.1"/>
</dbReference>
<feature type="transmembrane region" description="Helical" evidence="6">
    <location>
        <begin position="104"/>
        <end position="125"/>
    </location>
</feature>
<dbReference type="NCBIfam" id="NF009027">
    <property type="entry name" value="PRK12363.1"/>
    <property type="match status" value="1"/>
</dbReference>
<evidence type="ECO:0000256" key="1">
    <source>
        <dbReference type="ARBA" id="ARBA00004651"/>
    </source>
</evidence>
<feature type="domain" description="Sulfatase N-terminal" evidence="7">
    <location>
        <begin position="157"/>
        <end position="402"/>
    </location>
</feature>
<dbReference type="InterPro" id="IPR017850">
    <property type="entry name" value="Alkaline_phosphatase_core_sf"/>
</dbReference>
<keyword evidence="2" id="KW-1003">Cell membrane</keyword>
<feature type="transmembrane region" description="Helical" evidence="6">
    <location>
        <begin position="74"/>
        <end position="92"/>
    </location>
</feature>
<dbReference type="EMBL" id="PDWW01000012">
    <property type="protein sequence ID" value="KAF1725077.1"/>
    <property type="molecule type" value="Genomic_DNA"/>
</dbReference>
<protein>
    <submittedName>
        <fullName evidence="8">Phosphoglycerol transferase I</fullName>
        <ecNumber evidence="8">2.7.8.20</ecNumber>
    </submittedName>
</protein>
<keyword evidence="9" id="KW-1185">Reference proteome</keyword>
<accession>A0ABQ6ZGZ1</accession>
<dbReference type="InterPro" id="IPR050448">
    <property type="entry name" value="OpgB/LTA_synthase_biosynth"/>
</dbReference>
<sequence>MSLWLVPCSLLLACLLVASPRWRRVKAAVFCAWLLSLALWWLVDRLSGDGINAATLYHLQTGLKGAGIAEFRNVIAVFSVFSLLALASLLLLRVRRFRMHRHGGWLSAAFAFTFVAAVVGSPLFADGLRLYRATLPTNVTAVSAEYAIPHVPVERARNIVWIYGESLERTYLDQQVFPDLMPHLSRLAGQAADFRGIASPEGSGWTIAGLVSSMCGVPLTTARGDENAMGRMGRFLPGAYCLGDYLKQQGYRLHFSGGADASFAAKGSFLASHGFDRIKERGYYEQAGVAREHFSDWGIHDDVLLDDVFEDFLTLSARGTPFMLTTLTMDTHHPAGHLPVSCKGERYESRHGDVGLLNALKCTDRLISSLVDRIRNSPYAQDTLIVIASDHLAMPNDLSGVLADMPRENLLLMLAPDLPAGQIDRGGSTLDTGATVLQMLHPQLTALGFGRSLLADPPRDGASLAAREGDASGYRPYLGYARQLWMGRDTGTLRMDGDHVVVGDQQIRPPVMLEYDKTWNISSIVLEDAPRQFMRDPDNVLAYVDRCTAFEDALPLGEWCALLVDRNNDLKLYADADLARGVKIDTPLEASNEPRPRPRRPLTLSIESRRMLAGQYQVRLRPQRLPSHPFWLEAVSADGKVIHAREWVNVAPGAGDQIRLPMWLDTAVDDLVIRAWLDYTEEMPLEGIAMTRVSGRPRS</sequence>
<reference evidence="8 9" key="1">
    <citation type="submission" date="2017-10" db="EMBL/GenBank/DDBJ databases">
        <title>Whole genome sequencing of members of genus Pseudoxanthomonas.</title>
        <authorList>
            <person name="Kumar S."/>
            <person name="Bansal K."/>
            <person name="Kaur A."/>
            <person name="Patil P."/>
            <person name="Sharma S."/>
            <person name="Patil P.B."/>
        </authorList>
    </citation>
    <scope>NUCLEOTIDE SEQUENCE [LARGE SCALE GENOMIC DNA]</scope>
    <source>
        <strain evidence="8 9">DSM 17109</strain>
    </source>
</reference>
<evidence type="ECO:0000256" key="5">
    <source>
        <dbReference type="ARBA" id="ARBA00023136"/>
    </source>
</evidence>
<dbReference type="PANTHER" id="PTHR47371:SF3">
    <property type="entry name" value="PHOSPHOGLYCEROL TRANSFERASE I"/>
    <property type="match status" value="1"/>
</dbReference>
<evidence type="ECO:0000256" key="4">
    <source>
        <dbReference type="ARBA" id="ARBA00022989"/>
    </source>
</evidence>
<organism evidence="8 9">
    <name type="scientific">Pseudoxanthomonas japonensis</name>
    <dbReference type="NCBI Taxonomy" id="69284"/>
    <lineage>
        <taxon>Bacteria</taxon>
        <taxon>Pseudomonadati</taxon>
        <taxon>Pseudomonadota</taxon>
        <taxon>Gammaproteobacteria</taxon>
        <taxon>Lysobacterales</taxon>
        <taxon>Lysobacteraceae</taxon>
        <taxon>Pseudoxanthomonas</taxon>
    </lineage>
</organism>
<dbReference type="Pfam" id="PF00884">
    <property type="entry name" value="Sulfatase"/>
    <property type="match status" value="1"/>
</dbReference>
<evidence type="ECO:0000256" key="3">
    <source>
        <dbReference type="ARBA" id="ARBA00022692"/>
    </source>
</evidence>
<dbReference type="Proteomes" id="UP000781710">
    <property type="component" value="Unassembled WGS sequence"/>
</dbReference>
<keyword evidence="8" id="KW-0808">Transferase</keyword>
<dbReference type="InterPro" id="IPR000917">
    <property type="entry name" value="Sulfatase_N"/>
</dbReference>
<dbReference type="CDD" id="cd16015">
    <property type="entry name" value="LTA_synthase"/>
    <property type="match status" value="1"/>
</dbReference>
<keyword evidence="5 6" id="KW-0472">Membrane</keyword>
<evidence type="ECO:0000313" key="8">
    <source>
        <dbReference type="EMBL" id="KAF1725077.1"/>
    </source>
</evidence>
<dbReference type="EC" id="2.7.8.20" evidence="8"/>
<name>A0ABQ6ZGZ1_9GAMM</name>
<comment type="caution">
    <text evidence="8">The sequence shown here is derived from an EMBL/GenBank/DDBJ whole genome shotgun (WGS) entry which is preliminary data.</text>
</comment>
<keyword evidence="4 6" id="KW-1133">Transmembrane helix</keyword>
<keyword evidence="3 6" id="KW-0812">Transmembrane</keyword>
<evidence type="ECO:0000256" key="6">
    <source>
        <dbReference type="SAM" id="Phobius"/>
    </source>
</evidence>
<evidence type="ECO:0000313" key="9">
    <source>
        <dbReference type="Proteomes" id="UP000781710"/>
    </source>
</evidence>
<evidence type="ECO:0000256" key="2">
    <source>
        <dbReference type="ARBA" id="ARBA00022475"/>
    </source>
</evidence>
<evidence type="ECO:0000259" key="7">
    <source>
        <dbReference type="Pfam" id="PF00884"/>
    </source>
</evidence>
<gene>
    <name evidence="8" type="ORF">CSC78_09860</name>
</gene>